<evidence type="ECO:0000313" key="4">
    <source>
        <dbReference type="Proteomes" id="UP000325187"/>
    </source>
</evidence>
<dbReference type="EMBL" id="BKCM01000002">
    <property type="protein sequence ID" value="GEQ99811.1"/>
    <property type="molecule type" value="Genomic_DNA"/>
</dbReference>
<dbReference type="InterPro" id="IPR001279">
    <property type="entry name" value="Metallo-B-lactamas"/>
</dbReference>
<keyword evidence="3" id="KW-0378">Hydrolase</keyword>
<dbReference type="InterPro" id="IPR050662">
    <property type="entry name" value="Sec-metab_biosynth-thioest"/>
</dbReference>
<dbReference type="AlphaFoldDB" id="A0A5A7MV71"/>
<feature type="compositionally biased region" description="Basic and acidic residues" evidence="1">
    <location>
        <begin position="13"/>
        <end position="26"/>
    </location>
</feature>
<dbReference type="PANTHER" id="PTHR23131">
    <property type="entry name" value="ENDORIBONUCLEASE LACTB2"/>
    <property type="match status" value="1"/>
</dbReference>
<dbReference type="SMART" id="SM00849">
    <property type="entry name" value="Lactamase_B"/>
    <property type="match status" value="1"/>
</dbReference>
<name>A0A5A7MV71_9PROT</name>
<feature type="region of interest" description="Disordered" evidence="1">
    <location>
        <begin position="1"/>
        <end position="35"/>
    </location>
</feature>
<dbReference type="InterPro" id="IPR048933">
    <property type="entry name" value="B_lactamase-like_C"/>
</dbReference>
<dbReference type="SUPFAM" id="SSF56281">
    <property type="entry name" value="Metallo-hydrolase/oxidoreductase"/>
    <property type="match status" value="1"/>
</dbReference>
<dbReference type="InterPro" id="IPR036388">
    <property type="entry name" value="WH-like_DNA-bd_sf"/>
</dbReference>
<dbReference type="Pfam" id="PF21221">
    <property type="entry name" value="B_lactamase-like_C"/>
    <property type="match status" value="1"/>
</dbReference>
<dbReference type="GO" id="GO:0016787">
    <property type="term" value="F:hydrolase activity"/>
    <property type="evidence" value="ECO:0007669"/>
    <property type="project" value="UniProtKB-KW"/>
</dbReference>
<dbReference type="Gene3D" id="1.10.10.10">
    <property type="entry name" value="Winged helix-like DNA-binding domain superfamily/Winged helix DNA-binding domain"/>
    <property type="match status" value="1"/>
</dbReference>
<dbReference type="InterPro" id="IPR036866">
    <property type="entry name" value="RibonucZ/Hydroxyglut_hydro"/>
</dbReference>
<evidence type="ECO:0000313" key="3">
    <source>
        <dbReference type="EMBL" id="GEQ99811.1"/>
    </source>
</evidence>
<keyword evidence="4" id="KW-1185">Reference proteome</keyword>
<evidence type="ECO:0000259" key="2">
    <source>
        <dbReference type="SMART" id="SM00849"/>
    </source>
</evidence>
<gene>
    <name evidence="3" type="ORF">JCM17845_04350</name>
</gene>
<sequence>MSDPEILTENDTASERPPDPDHRLGVPDDGDGLRYPMEAVPEPGTMLEVADGLYWVRMPLPWSLDHINLYLIDDGVADQGGWALVDSGVRSDEAMDHWRTIFTERLGGRPISHMIVTHHHPDHLGLAGWIAAEFSAPIHATRSAYFLARSLLLDVREEAPQEALDFSRRAGFTPEMVEKVRVGGWGNFSRIVWPLPVGYRSMAGGDVIRLGDTDWHIIETAGHAPGHACLYSPERGILLSGDQVLPRISSNVSVYPTEPYGNPLEEWLVGLARLRALPKDILVLPSHNEPFYGLVARLDALIGKHVSRLNGVVDLCATPRSAVEVFPALFRRRVRGMEFAMATGEAIAHLHFLEALGVVARRERDGVTRFERIADYDEAGLRARLAAITEEERERAPWKA</sequence>
<organism evidence="3 4">
    <name type="scientific">Iodidimonas gelatinilytica</name>
    <dbReference type="NCBI Taxonomy" id="1236966"/>
    <lineage>
        <taxon>Bacteria</taxon>
        <taxon>Pseudomonadati</taxon>
        <taxon>Pseudomonadota</taxon>
        <taxon>Alphaproteobacteria</taxon>
        <taxon>Iodidimonadales</taxon>
        <taxon>Iodidimonadaceae</taxon>
        <taxon>Iodidimonas</taxon>
    </lineage>
</organism>
<dbReference type="PANTHER" id="PTHR23131:SF4">
    <property type="entry name" value="METALLO-BETA-LACTAMASE SUPERFAMILY POTEIN"/>
    <property type="match status" value="1"/>
</dbReference>
<dbReference type="RefSeq" id="WP_150001701.1">
    <property type="nucleotide sequence ID" value="NZ_BKCM01000002.1"/>
</dbReference>
<feature type="domain" description="Metallo-beta-lactamase" evidence="2">
    <location>
        <begin position="66"/>
        <end position="287"/>
    </location>
</feature>
<accession>A0A5A7MV71</accession>
<proteinExistence type="predicted"/>
<dbReference type="Pfam" id="PF00753">
    <property type="entry name" value="Lactamase_B"/>
    <property type="match status" value="1"/>
</dbReference>
<dbReference type="Gene3D" id="3.60.15.10">
    <property type="entry name" value="Ribonuclease Z/Hydroxyacylglutathione hydrolase-like"/>
    <property type="match status" value="1"/>
</dbReference>
<evidence type="ECO:0000256" key="1">
    <source>
        <dbReference type="SAM" id="MobiDB-lite"/>
    </source>
</evidence>
<protein>
    <submittedName>
        <fullName evidence="3">Zinc metallohydrolase glyoxalase II family protein</fullName>
    </submittedName>
</protein>
<reference evidence="3 4" key="1">
    <citation type="submission" date="2019-09" db="EMBL/GenBank/DDBJ databases">
        <title>NBRP : Genome information of microbial organism related human and environment.</title>
        <authorList>
            <person name="Hattori M."/>
            <person name="Oshima K."/>
            <person name="Inaba H."/>
            <person name="Suda W."/>
            <person name="Sakamoto M."/>
            <person name="Iino T."/>
            <person name="Kitahara M."/>
            <person name="Oshida Y."/>
            <person name="Iida T."/>
            <person name="Kudo T."/>
            <person name="Itoh T."/>
            <person name="Ohkuma M."/>
        </authorList>
    </citation>
    <scope>NUCLEOTIDE SEQUENCE [LARGE SCALE GENOMIC DNA]</scope>
    <source>
        <strain evidence="3 4">Mie-1</strain>
    </source>
</reference>
<comment type="caution">
    <text evidence="3">The sequence shown here is derived from an EMBL/GenBank/DDBJ whole genome shotgun (WGS) entry which is preliminary data.</text>
</comment>
<dbReference type="Proteomes" id="UP000325187">
    <property type="component" value="Unassembled WGS sequence"/>
</dbReference>